<organism evidence="1 2">
    <name type="scientific">Coemansia aciculifera</name>
    <dbReference type="NCBI Taxonomy" id="417176"/>
    <lineage>
        <taxon>Eukaryota</taxon>
        <taxon>Fungi</taxon>
        <taxon>Fungi incertae sedis</taxon>
        <taxon>Zoopagomycota</taxon>
        <taxon>Kickxellomycotina</taxon>
        <taxon>Kickxellomycetes</taxon>
        <taxon>Kickxellales</taxon>
        <taxon>Kickxellaceae</taxon>
        <taxon>Coemansia</taxon>
    </lineage>
</organism>
<gene>
    <name evidence="1" type="ORF">IWW38_000715</name>
</gene>
<comment type="caution">
    <text evidence="1">The sequence shown here is derived from an EMBL/GenBank/DDBJ whole genome shotgun (WGS) entry which is preliminary data.</text>
</comment>
<sequence>MSDCDSVENKRKRQDSIQGAKVLLADAAEPATEAARGENDVEEEEEDEEEEDTEPVAVATEGGSSPVKRPRTSEDGGGTSPAPNNAKEAKEAAESVQDKVKGISMEDEAPKKPALPVFGSAFGSGGGFSSFASAAKKASPFAAYTTATSGFAKYATANTSASSANDTVAATASSASVDASVEAAESDSDDVAGNEDLDSDDDNSSSKKTGGKAQRRTFEDLLTSKGKESLQLHGAGSPVSTPLTASGFTHPAAVALASPLTPVRTFEEDETCLLSTKAKLFELQNAAWKERGGGQFKINCKTEQPDKCRMLMRTDLTFRLILNVPLFHGLKAVCERRFVRFTCFDQESKLPITYALRFATDALASSTYVCISNNIPEGHDSDSGSEEEDEDEEEEDEEEDEEEEDEEEAEDEVEVENTEEEEAGDDEEEGEADASADENQEQQDNLDAVQSSDAQSDAESQQDEQHSSGEEVDEAEEEEAASDDDEDSEEEKSEDGSDQEQSESNDSD</sequence>
<evidence type="ECO:0000313" key="1">
    <source>
        <dbReference type="EMBL" id="KAJ2900007.1"/>
    </source>
</evidence>
<reference evidence="1" key="1">
    <citation type="submission" date="2022-07" db="EMBL/GenBank/DDBJ databases">
        <title>Phylogenomic reconstructions and comparative analyses of Kickxellomycotina fungi.</title>
        <authorList>
            <person name="Reynolds N.K."/>
            <person name="Stajich J.E."/>
            <person name="Barry K."/>
            <person name="Grigoriev I.V."/>
            <person name="Crous P."/>
            <person name="Smith M.E."/>
        </authorList>
    </citation>
    <scope>NUCLEOTIDE SEQUENCE</scope>
    <source>
        <strain evidence="1">CBS 190363</strain>
    </source>
</reference>
<keyword evidence="2" id="KW-1185">Reference proteome</keyword>
<protein>
    <submittedName>
        <fullName evidence="1">Uncharacterized protein</fullName>
    </submittedName>
</protein>
<accession>A0ACC1M9Y8</accession>
<proteinExistence type="predicted"/>
<dbReference type="Proteomes" id="UP001139981">
    <property type="component" value="Unassembled WGS sequence"/>
</dbReference>
<evidence type="ECO:0000313" key="2">
    <source>
        <dbReference type="Proteomes" id="UP001139981"/>
    </source>
</evidence>
<dbReference type="EMBL" id="JANBVB010000013">
    <property type="protein sequence ID" value="KAJ2900007.1"/>
    <property type="molecule type" value="Genomic_DNA"/>
</dbReference>
<name>A0ACC1M9Y8_9FUNG</name>